<sequence>MVEFHYCPPPRKSMPRAPHCPQLALIETRGLSLCKRNL</sequence>
<organism evidence="1 2">
    <name type="scientific">Brucella lupini</name>
    <dbReference type="NCBI Taxonomy" id="255457"/>
    <lineage>
        <taxon>Bacteria</taxon>
        <taxon>Pseudomonadati</taxon>
        <taxon>Pseudomonadota</taxon>
        <taxon>Alphaproteobacteria</taxon>
        <taxon>Hyphomicrobiales</taxon>
        <taxon>Brucellaceae</taxon>
        <taxon>Brucella/Ochrobactrum group</taxon>
        <taxon>Brucella</taxon>
    </lineage>
</organism>
<reference evidence="1 2" key="1">
    <citation type="submission" date="2017-07" db="EMBL/GenBank/DDBJ databases">
        <title>Draft genome of Ochrobactrum lupini type strain LUP21.</title>
        <authorList>
            <person name="Krzyzanowska D.M."/>
            <person name="Jafra S."/>
        </authorList>
    </citation>
    <scope>NUCLEOTIDE SEQUENCE [LARGE SCALE GENOMIC DNA]</scope>
    <source>
        <strain evidence="1 2">LUP21</strain>
    </source>
</reference>
<evidence type="ECO:0000313" key="2">
    <source>
        <dbReference type="Proteomes" id="UP000216363"/>
    </source>
</evidence>
<dbReference type="EMBL" id="NNRN01000038">
    <property type="protein sequence ID" value="OYR31508.1"/>
    <property type="molecule type" value="Genomic_DNA"/>
</dbReference>
<comment type="caution">
    <text evidence="1">The sequence shown here is derived from an EMBL/GenBank/DDBJ whole genome shotgun (WGS) entry which is preliminary data.</text>
</comment>
<name>A0A256GX10_9HYPH</name>
<protein>
    <submittedName>
        <fullName evidence="1">Uncharacterized protein</fullName>
    </submittedName>
</protein>
<dbReference type="Proteomes" id="UP000216363">
    <property type="component" value="Unassembled WGS sequence"/>
</dbReference>
<gene>
    <name evidence="1" type="ORF">CES86_1001</name>
</gene>
<proteinExistence type="predicted"/>
<accession>A0A256GX10</accession>
<evidence type="ECO:0000313" key="1">
    <source>
        <dbReference type="EMBL" id="OYR31508.1"/>
    </source>
</evidence>
<dbReference type="AlphaFoldDB" id="A0A256GX10"/>